<accession>A0ABR4N9U1</accession>
<dbReference type="Proteomes" id="UP001527925">
    <property type="component" value="Unassembled WGS sequence"/>
</dbReference>
<dbReference type="EMBL" id="JADGIZ020000017">
    <property type="protein sequence ID" value="KAL2916278.1"/>
    <property type="molecule type" value="Genomic_DNA"/>
</dbReference>
<reference evidence="2 3" key="1">
    <citation type="submission" date="2023-09" db="EMBL/GenBank/DDBJ databases">
        <title>Pangenome analysis of Batrachochytrium dendrobatidis and related Chytrids.</title>
        <authorList>
            <person name="Yacoub M.N."/>
            <person name="Stajich J.E."/>
            <person name="James T.Y."/>
        </authorList>
    </citation>
    <scope>NUCLEOTIDE SEQUENCE [LARGE SCALE GENOMIC DNA]</scope>
    <source>
        <strain evidence="2 3">JEL0888</strain>
    </source>
</reference>
<dbReference type="SUPFAM" id="SSF53448">
    <property type="entry name" value="Nucleotide-diphospho-sugar transferases"/>
    <property type="match status" value="1"/>
</dbReference>
<name>A0ABR4N9U1_9FUNG</name>
<evidence type="ECO:0000256" key="1">
    <source>
        <dbReference type="SAM" id="SignalP"/>
    </source>
</evidence>
<evidence type="ECO:0000313" key="2">
    <source>
        <dbReference type="EMBL" id="KAL2916278.1"/>
    </source>
</evidence>
<feature type="signal peptide" evidence="1">
    <location>
        <begin position="1"/>
        <end position="26"/>
    </location>
</feature>
<comment type="caution">
    <text evidence="2">The sequence shown here is derived from an EMBL/GenBank/DDBJ whole genome shotgun (WGS) entry which is preliminary data.</text>
</comment>
<organism evidence="2 3">
    <name type="scientific">Polyrhizophydium stewartii</name>
    <dbReference type="NCBI Taxonomy" id="2732419"/>
    <lineage>
        <taxon>Eukaryota</taxon>
        <taxon>Fungi</taxon>
        <taxon>Fungi incertae sedis</taxon>
        <taxon>Chytridiomycota</taxon>
        <taxon>Chytridiomycota incertae sedis</taxon>
        <taxon>Chytridiomycetes</taxon>
        <taxon>Rhizophydiales</taxon>
        <taxon>Rhizophydiales incertae sedis</taxon>
        <taxon>Polyrhizophydium</taxon>
    </lineage>
</organism>
<keyword evidence="3" id="KW-1185">Reference proteome</keyword>
<feature type="chain" id="PRO_5045681357" evidence="1">
    <location>
        <begin position="27"/>
        <end position="308"/>
    </location>
</feature>
<gene>
    <name evidence="2" type="ORF">HK105_204034</name>
</gene>
<proteinExistence type="predicted"/>
<protein>
    <submittedName>
        <fullName evidence="2">Uncharacterized protein</fullName>
    </submittedName>
</protein>
<dbReference type="InterPro" id="IPR029044">
    <property type="entry name" value="Nucleotide-diphossugar_trans"/>
</dbReference>
<evidence type="ECO:0000313" key="3">
    <source>
        <dbReference type="Proteomes" id="UP001527925"/>
    </source>
</evidence>
<sequence>MRASRLRRSLLLAALGVVCLFWILCGDRGAPRSEGAGASSVSAFTQVDDDAAGALALAQARDGVRLVASLTTIPGQMEYVGAALRSVFNQTLPVDAVHLHVPLRLKRLGSSIDEARLAADIEELQAEFGHKLLIHRGDDYGPATKLLGTLLHEKDPRTLVVTLDDDVEYDPRTVQALYQGARDHPGSAICVGCEEVVNLDRRHWAAVEQQRYCRGWVRGFKGVLYAVGMFDRSVFDFRTVPYGCFVHDDVHLSGMLYSRGMHPFHLGLEFDTVTKHHRQSQLSISAMGGAADLQAECIGHFNGFFNEV</sequence>
<keyword evidence="1" id="KW-0732">Signal</keyword>